<feature type="non-terminal residue" evidence="1">
    <location>
        <position position="105"/>
    </location>
</feature>
<evidence type="ECO:0000313" key="2">
    <source>
        <dbReference type="Proteomes" id="UP000765509"/>
    </source>
</evidence>
<gene>
    <name evidence="1" type="ORF">O181_087497</name>
</gene>
<evidence type="ECO:0000313" key="1">
    <source>
        <dbReference type="EMBL" id="MBW0547782.1"/>
    </source>
</evidence>
<reference evidence="1" key="1">
    <citation type="submission" date="2021-03" db="EMBL/GenBank/DDBJ databases">
        <title>Draft genome sequence of rust myrtle Austropuccinia psidii MF-1, a brazilian biotype.</title>
        <authorList>
            <person name="Quecine M.C."/>
            <person name="Pachon D.M.R."/>
            <person name="Bonatelli M.L."/>
            <person name="Correr F.H."/>
            <person name="Franceschini L.M."/>
            <person name="Leite T.F."/>
            <person name="Margarido G.R.A."/>
            <person name="Almeida C.A."/>
            <person name="Ferrarezi J.A."/>
            <person name="Labate C.A."/>
        </authorList>
    </citation>
    <scope>NUCLEOTIDE SEQUENCE</scope>
    <source>
        <strain evidence="1">MF-1</strain>
    </source>
</reference>
<name>A0A9Q3IPS2_9BASI</name>
<comment type="caution">
    <text evidence="1">The sequence shown here is derived from an EMBL/GenBank/DDBJ whole genome shotgun (WGS) entry which is preliminary data.</text>
</comment>
<keyword evidence="2" id="KW-1185">Reference proteome</keyword>
<organism evidence="1 2">
    <name type="scientific">Austropuccinia psidii MF-1</name>
    <dbReference type="NCBI Taxonomy" id="1389203"/>
    <lineage>
        <taxon>Eukaryota</taxon>
        <taxon>Fungi</taxon>
        <taxon>Dikarya</taxon>
        <taxon>Basidiomycota</taxon>
        <taxon>Pucciniomycotina</taxon>
        <taxon>Pucciniomycetes</taxon>
        <taxon>Pucciniales</taxon>
        <taxon>Sphaerophragmiaceae</taxon>
        <taxon>Austropuccinia</taxon>
    </lineage>
</organism>
<dbReference type="OrthoDB" id="3064439at2759"/>
<sequence>MGYVILGSTTNFNNMRICKNLKQSFTGTFVIKALHEEDGVEVRLSEELGNMNPTFPVSLINPCKCGDSERLPLRNKAAQDIAPVGSSGTKKITKVLKEGKLRTKK</sequence>
<accession>A0A9Q3IPS2</accession>
<dbReference type="AlphaFoldDB" id="A0A9Q3IPS2"/>
<dbReference type="Proteomes" id="UP000765509">
    <property type="component" value="Unassembled WGS sequence"/>
</dbReference>
<protein>
    <submittedName>
        <fullName evidence="1">Uncharacterized protein</fullName>
    </submittedName>
</protein>
<proteinExistence type="predicted"/>
<dbReference type="EMBL" id="AVOT02052887">
    <property type="protein sequence ID" value="MBW0547782.1"/>
    <property type="molecule type" value="Genomic_DNA"/>
</dbReference>